<evidence type="ECO:0000256" key="6">
    <source>
        <dbReference type="ARBA" id="ARBA00022905"/>
    </source>
</evidence>
<keyword evidence="4 10" id="KW-0949">S-adenosyl-L-methionine</keyword>
<dbReference type="SUPFAM" id="SSF102114">
    <property type="entry name" value="Radical SAM enzymes"/>
    <property type="match status" value="1"/>
</dbReference>
<dbReference type="PANTHER" id="PTHR11228:SF7">
    <property type="entry name" value="PQQA PEPTIDE CYCLASE"/>
    <property type="match status" value="1"/>
</dbReference>
<dbReference type="UniPathway" id="UPA00539"/>
<dbReference type="Pfam" id="PF05402">
    <property type="entry name" value="PqqD"/>
    <property type="match status" value="1"/>
</dbReference>
<dbReference type="InterPro" id="IPR008792">
    <property type="entry name" value="PQQD"/>
</dbReference>
<feature type="binding site" evidence="10">
    <location>
        <position position="141"/>
    </location>
    <ligand>
        <name>[4Fe-4S] cluster</name>
        <dbReference type="ChEBI" id="CHEBI:49883"/>
        <note>4Fe-4S-S-AdoMet</note>
    </ligand>
</feature>
<keyword evidence="9 10" id="KW-0411">Iron-sulfur</keyword>
<dbReference type="CDD" id="cd01335">
    <property type="entry name" value="Radical_SAM"/>
    <property type="match status" value="1"/>
</dbReference>
<evidence type="ECO:0000256" key="2">
    <source>
        <dbReference type="ARBA" id="ARBA00011741"/>
    </source>
</evidence>
<dbReference type="SFLD" id="SFLDS00029">
    <property type="entry name" value="Radical_SAM"/>
    <property type="match status" value="1"/>
</dbReference>
<evidence type="ECO:0000256" key="10">
    <source>
        <dbReference type="HAMAP-Rule" id="MF_00660"/>
    </source>
</evidence>
<dbReference type="RefSeq" id="WP_124738574.1">
    <property type="nucleotide sequence ID" value="NZ_CP034086.1"/>
</dbReference>
<accession>A0A3G8M614</accession>
<evidence type="ECO:0000256" key="9">
    <source>
        <dbReference type="ARBA" id="ARBA00023014"/>
    </source>
</evidence>
<dbReference type="NCBIfam" id="TIGR02109">
    <property type="entry name" value="PQQ_syn_pqqE"/>
    <property type="match status" value="1"/>
</dbReference>
<dbReference type="PROSITE" id="PS01305">
    <property type="entry name" value="MOAA_NIFB_PQQE"/>
    <property type="match status" value="1"/>
</dbReference>
<dbReference type="EC" id="1.21.98.4" evidence="10"/>
<dbReference type="GO" id="GO:0018189">
    <property type="term" value="P:pyrroloquinoline quinone biosynthetic process"/>
    <property type="evidence" value="ECO:0007669"/>
    <property type="project" value="UniProtKB-UniRule"/>
</dbReference>
<dbReference type="PANTHER" id="PTHR11228">
    <property type="entry name" value="RADICAL SAM DOMAIN PROTEIN"/>
    <property type="match status" value="1"/>
</dbReference>
<comment type="function">
    <text evidence="10">Catalyzes the cross-linking of a glutamate residue and a tyrosine residue in the PqqA protein as part of the biosynthesis of pyrroloquinoline quinone (PQQ).</text>
</comment>
<dbReference type="NCBIfam" id="TIGR04085">
    <property type="entry name" value="rSAM_more_4Fe4S"/>
    <property type="match status" value="1"/>
</dbReference>
<keyword evidence="6 10" id="KW-0884">PQQ biosynthesis</keyword>
<dbReference type="GO" id="GO:1904047">
    <property type="term" value="F:S-adenosyl-L-methionine binding"/>
    <property type="evidence" value="ECO:0007669"/>
    <property type="project" value="UniProtKB-UniRule"/>
</dbReference>
<dbReference type="InterPro" id="IPR050377">
    <property type="entry name" value="Radical_SAM_PqqE_MftC-like"/>
</dbReference>
<feature type="binding site" evidence="10">
    <location>
        <position position="134"/>
    </location>
    <ligand>
        <name>[4Fe-4S] cluster</name>
        <dbReference type="ChEBI" id="CHEBI:49883"/>
        <note>4Fe-4S-S-AdoMet</note>
    </ligand>
</feature>
<evidence type="ECO:0000256" key="4">
    <source>
        <dbReference type="ARBA" id="ARBA00022691"/>
    </source>
</evidence>
<comment type="catalytic activity">
    <reaction evidence="10">
        <text>[PQQ precursor protein] + S-adenosyl-L-methionine = E-Y cross-linked-[PQQ precursor protein] + 5'-deoxyadenosine + L-methionine + H(+)</text>
        <dbReference type="Rhea" id="RHEA:56836"/>
        <dbReference type="Rhea" id="RHEA-COMP:14800"/>
        <dbReference type="Rhea" id="RHEA-COMP:14801"/>
        <dbReference type="ChEBI" id="CHEBI:15378"/>
        <dbReference type="ChEBI" id="CHEBI:17319"/>
        <dbReference type="ChEBI" id="CHEBI:57844"/>
        <dbReference type="ChEBI" id="CHEBI:59789"/>
        <dbReference type="ChEBI" id="CHEBI:141026"/>
        <dbReference type="ChEBI" id="CHEBI:141027"/>
        <dbReference type="EC" id="1.21.98.4"/>
    </reaction>
</comment>
<sequence>MSEAHASRFVIAPDSRPAFTRYARLHEDRARSRTVILAPERAYELDPIGLIVLRAIDGATRLADLCARLAQQYSAPLDIITRDVTALLQGLADKRLLRDGTDEFAAPPPSAFAASIAPFAGGPAGLLAELTHRCPLQCPYCSNPLELERSNTELTAHEWGETFRQAASIGALQLHLSGGEPTVRRDLEEILAQAVDAGLYTNLVTSAVLLTRERLQRLAEIGLDHVQVSIQDVVPESADRISGYQGGVAKKRDVARWTREFGMGLTINAPMHRQNIAHLPQIIDFAVEVDAQRIEIAHIQYYAWAQMNRAALIPTREAFMETVGIVDEAKKRLAGVLNFDFVIHDHYATRPKACTGGWGRSIMAVTPSGKALPCHAAQTLPGLSFDNVRERPLADIWRNGAAFNAFRGTDWMKEPCRSCERREIDFGGCRCQAFAIAGDAAATDPACHLSPDHARFAAYAEVESHITAPDFIYRRYGGAAASTARAKEPA</sequence>
<keyword evidence="7 10" id="KW-0560">Oxidoreductase</keyword>
<comment type="cofactor">
    <cofactor evidence="10">
        <name>[4Fe-4S] cluster</name>
        <dbReference type="ChEBI" id="CHEBI:49883"/>
    </cofactor>
    <text evidence="10">Binds 1 [4Fe-4S] cluster. The cluster is coordinated with 3 cysteines and an exchangeable S-adenosyl-L-methionine.</text>
</comment>
<evidence type="ECO:0000259" key="11">
    <source>
        <dbReference type="PROSITE" id="PS51918"/>
    </source>
</evidence>
<dbReference type="InterPro" id="IPR023885">
    <property type="entry name" value="4Fe4S-binding_SPASM_dom"/>
</dbReference>
<dbReference type="GO" id="GO:0005506">
    <property type="term" value="F:iron ion binding"/>
    <property type="evidence" value="ECO:0007669"/>
    <property type="project" value="UniProtKB-UniRule"/>
</dbReference>
<dbReference type="InterPro" id="IPR022479">
    <property type="entry name" value="PqqD_bac"/>
</dbReference>
<dbReference type="InterPro" id="IPR006638">
    <property type="entry name" value="Elp3/MiaA/NifB-like_rSAM"/>
</dbReference>
<evidence type="ECO:0000256" key="1">
    <source>
        <dbReference type="ARBA" id="ARBA00004886"/>
    </source>
</evidence>
<dbReference type="InterPro" id="IPR000385">
    <property type="entry name" value="MoaA_NifB_PqqE_Fe-S-bd_CS"/>
</dbReference>
<feature type="domain" description="Radical SAM core" evidence="11">
    <location>
        <begin position="120"/>
        <end position="337"/>
    </location>
</feature>
<dbReference type="SFLD" id="SFLDG01386">
    <property type="entry name" value="main_SPASM_domain-containing"/>
    <property type="match status" value="1"/>
</dbReference>
<dbReference type="Proteomes" id="UP000273982">
    <property type="component" value="Chromosome"/>
</dbReference>
<organism evidence="12 13">
    <name type="scientific">Methylocystis rosea</name>
    <dbReference type="NCBI Taxonomy" id="173366"/>
    <lineage>
        <taxon>Bacteria</taxon>
        <taxon>Pseudomonadati</taxon>
        <taxon>Pseudomonadota</taxon>
        <taxon>Alphaproteobacteria</taxon>
        <taxon>Hyphomicrobiales</taxon>
        <taxon>Methylocystaceae</taxon>
        <taxon>Methylocystis</taxon>
    </lineage>
</organism>
<dbReference type="GO" id="GO:0032324">
    <property type="term" value="P:molybdopterin cofactor biosynthetic process"/>
    <property type="evidence" value="ECO:0007669"/>
    <property type="project" value="UniProtKB-ARBA"/>
</dbReference>
<keyword evidence="3 10" id="KW-0004">4Fe-4S</keyword>
<dbReference type="Gene3D" id="3.20.20.70">
    <property type="entry name" value="Aldolase class I"/>
    <property type="match status" value="1"/>
</dbReference>
<dbReference type="GO" id="GO:0009975">
    <property type="term" value="F:cyclase activity"/>
    <property type="evidence" value="ECO:0007669"/>
    <property type="project" value="UniProtKB-UniRule"/>
</dbReference>
<comment type="subunit">
    <text evidence="10">Interacts with PqqD. The interaction is necessary for activity of PqqE.</text>
</comment>
<dbReference type="Pfam" id="PF13186">
    <property type="entry name" value="SPASM"/>
    <property type="match status" value="1"/>
</dbReference>
<dbReference type="PROSITE" id="PS51918">
    <property type="entry name" value="RADICAL_SAM"/>
    <property type="match status" value="1"/>
</dbReference>
<dbReference type="InterPro" id="IPR058240">
    <property type="entry name" value="rSAM_sf"/>
</dbReference>
<dbReference type="InterPro" id="IPR013785">
    <property type="entry name" value="Aldolase_TIM"/>
</dbReference>
<dbReference type="HAMAP" id="MF_00660">
    <property type="entry name" value="PqqE"/>
    <property type="match status" value="1"/>
</dbReference>
<dbReference type="SFLD" id="SFLDG01067">
    <property type="entry name" value="SPASM/twitch_domain_containing"/>
    <property type="match status" value="1"/>
</dbReference>
<keyword evidence="5 10" id="KW-0479">Metal-binding</keyword>
<keyword evidence="8 10" id="KW-0408">Iron</keyword>
<dbReference type="Gene3D" id="1.10.10.1150">
    <property type="entry name" value="Coenzyme PQQ synthesis protein D (PqqD)"/>
    <property type="match status" value="1"/>
</dbReference>
<dbReference type="GO" id="GO:0051539">
    <property type="term" value="F:4 iron, 4 sulfur cluster binding"/>
    <property type="evidence" value="ECO:0007669"/>
    <property type="project" value="UniProtKB-KW"/>
</dbReference>
<dbReference type="GO" id="GO:0016491">
    <property type="term" value="F:oxidoreductase activity"/>
    <property type="evidence" value="ECO:0007669"/>
    <property type="project" value="UniProtKB-KW"/>
</dbReference>
<comment type="subunit">
    <text evidence="2">Monomer. Interacts with PqqE.</text>
</comment>
<dbReference type="AlphaFoldDB" id="A0A3G8M614"/>
<evidence type="ECO:0000256" key="5">
    <source>
        <dbReference type="ARBA" id="ARBA00022723"/>
    </source>
</evidence>
<dbReference type="SMART" id="SM00729">
    <property type="entry name" value="Elp3"/>
    <property type="match status" value="1"/>
</dbReference>
<dbReference type="InterPro" id="IPR007197">
    <property type="entry name" value="rSAM"/>
</dbReference>
<feature type="binding site" evidence="10">
    <location>
        <position position="138"/>
    </location>
    <ligand>
        <name>[4Fe-4S] cluster</name>
        <dbReference type="ChEBI" id="CHEBI:49883"/>
        <note>4Fe-4S-S-AdoMet</note>
    </ligand>
</feature>
<dbReference type="NCBIfam" id="TIGR03859">
    <property type="entry name" value="PQQ_PqqD"/>
    <property type="match status" value="1"/>
</dbReference>
<evidence type="ECO:0000256" key="7">
    <source>
        <dbReference type="ARBA" id="ARBA00023002"/>
    </source>
</evidence>
<dbReference type="KEGG" id="mros:EHO51_08825"/>
<comment type="similarity">
    <text evidence="10">Belongs to the radical SAM superfamily. PqqE family.</text>
</comment>
<comment type="pathway">
    <text evidence="1 10">Cofactor biosynthesis; pyrroloquinoline quinone biosynthesis.</text>
</comment>
<dbReference type="SFLD" id="SFLDF00280">
    <property type="entry name" value="coenzyme_PQQ_synthesis_protein"/>
    <property type="match status" value="1"/>
</dbReference>
<dbReference type="GO" id="GO:0048038">
    <property type="term" value="F:quinone binding"/>
    <property type="evidence" value="ECO:0007669"/>
    <property type="project" value="InterPro"/>
</dbReference>
<gene>
    <name evidence="10 12" type="primary">pqqE</name>
    <name evidence="12" type="ORF">EHO51_08825</name>
</gene>
<dbReference type="Pfam" id="PF04055">
    <property type="entry name" value="Radical_SAM"/>
    <property type="match status" value="1"/>
</dbReference>
<proteinExistence type="inferred from homology"/>
<evidence type="ECO:0000256" key="3">
    <source>
        <dbReference type="ARBA" id="ARBA00022485"/>
    </source>
</evidence>
<name>A0A3G8M614_9HYPH</name>
<dbReference type="EMBL" id="CP034086">
    <property type="protein sequence ID" value="AZG76825.1"/>
    <property type="molecule type" value="Genomic_DNA"/>
</dbReference>
<dbReference type="InterPro" id="IPR041881">
    <property type="entry name" value="PqqD_sf"/>
</dbReference>
<evidence type="ECO:0000256" key="8">
    <source>
        <dbReference type="ARBA" id="ARBA00023004"/>
    </source>
</evidence>
<dbReference type="InterPro" id="IPR011843">
    <property type="entry name" value="PQQ_synth_PqqE_bac"/>
</dbReference>
<evidence type="ECO:0000313" key="13">
    <source>
        <dbReference type="Proteomes" id="UP000273982"/>
    </source>
</evidence>
<reference evidence="12 13" key="1">
    <citation type="submission" date="2018-11" db="EMBL/GenBank/DDBJ databases">
        <title>Genome squencing of methanotrophic bacteria isolated from alkaline groundwater in Korea.</title>
        <authorList>
            <person name="Nguyen L.N."/>
        </authorList>
    </citation>
    <scope>NUCLEOTIDE SEQUENCE [LARGE SCALE GENOMIC DNA]</scope>
    <source>
        <strain evidence="12 13">GW6</strain>
    </source>
</reference>
<evidence type="ECO:0000313" key="12">
    <source>
        <dbReference type="EMBL" id="AZG76825.1"/>
    </source>
</evidence>
<protein>
    <recommendedName>
        <fullName evidence="10">PqqA peptide cyclase</fullName>
        <ecNumber evidence="10">1.21.98.4</ecNumber>
    </recommendedName>
    <alternativeName>
        <fullName evidence="10">Coenzyme PQQ synthesis protein E</fullName>
    </alternativeName>
</protein>